<dbReference type="PROSITE" id="PS51375">
    <property type="entry name" value="PPR"/>
    <property type="match status" value="4"/>
</dbReference>
<evidence type="ECO:0000256" key="2">
    <source>
        <dbReference type="PROSITE-ProRule" id="PRU00708"/>
    </source>
</evidence>
<dbReference type="GO" id="GO:0009451">
    <property type="term" value="P:RNA modification"/>
    <property type="evidence" value="ECO:0007669"/>
    <property type="project" value="InterPro"/>
</dbReference>
<protein>
    <recommendedName>
        <fullName evidence="5">Pentatricopeptide repeat-containing protein</fullName>
    </recommendedName>
</protein>
<dbReference type="Gene3D" id="1.25.40.10">
    <property type="entry name" value="Tetratricopeptide repeat domain"/>
    <property type="match status" value="5"/>
</dbReference>
<keyword evidence="1" id="KW-0677">Repeat</keyword>
<dbReference type="FunFam" id="1.25.40.10:FF:000090">
    <property type="entry name" value="Pentatricopeptide repeat-containing protein, chloroplastic"/>
    <property type="match status" value="1"/>
</dbReference>
<feature type="repeat" description="PPR" evidence="2">
    <location>
        <begin position="419"/>
        <end position="453"/>
    </location>
</feature>
<dbReference type="InterPro" id="IPR046960">
    <property type="entry name" value="PPR_At4g14850-like_plant"/>
</dbReference>
<dbReference type="AlphaFoldDB" id="A0AAP0GPN0"/>
<dbReference type="FunFam" id="1.25.40.10:FF:000285">
    <property type="entry name" value="Pentatricopeptide repeat-containing protein, chloroplastic"/>
    <property type="match status" value="1"/>
</dbReference>
<dbReference type="Proteomes" id="UP001408789">
    <property type="component" value="Unassembled WGS sequence"/>
</dbReference>
<dbReference type="Pfam" id="PF13041">
    <property type="entry name" value="PPR_2"/>
    <property type="match status" value="2"/>
</dbReference>
<feature type="repeat" description="PPR" evidence="2">
    <location>
        <begin position="388"/>
        <end position="418"/>
    </location>
</feature>
<dbReference type="PANTHER" id="PTHR24015">
    <property type="entry name" value="OS07G0578800 PROTEIN-RELATED"/>
    <property type="match status" value="1"/>
</dbReference>
<dbReference type="EMBL" id="JBCNJP010000024">
    <property type="protein sequence ID" value="KAK9057091.1"/>
    <property type="molecule type" value="Genomic_DNA"/>
</dbReference>
<dbReference type="FunFam" id="1.25.40.10:FF:000344">
    <property type="entry name" value="Pentatricopeptide repeat-containing protein"/>
    <property type="match status" value="1"/>
</dbReference>
<sequence>MSKICCKAVNRINEILPPATFISNIQSLLDLGKLHEALNLTLSHPVQFHHPPYVKLLQLCIDKQAYNQARMVHNHLYANGFHSNLHINTKLVILYSKTGDMKSARQVFDEMRERSVVSWTAVLSGYAQNGYAEEALKVFVGMRRAGVKANQFTYASALNACTRLMSLNYGLQIQGCVHKGRFYCYCFVQCALIELHSKCGKMEDACYIFDMMPVKDLVSWNSMIGGLAVCGFSNDAILMFRLMFRDGMTPDNFTLASVFMACAQSKDLLNVMQLHGFVLKFGFGSYNSLNGSLINAYAKSGSVRSAGRIYKSMIKKDTISCTALIAGYAREGSNTMTAINLFMDLRQVIVNVDNVILCSMINICANKSSLILGKELHALSLKCLACDDVPMNNALIDMYSKCGEIIDARKVFDEMKEKNIISWTSLIAGYGKQGYGNRAIALYKQMVDEGFKPNGITFLSLLFSCSHCGLTTEGREFFNSMVNKYNIMPQEKHYSCMVDLLARRGEIEEAYNLVHNMHMKPNASVWGALLGACSVHGNVAIGKVAARHLFDLDPWKSVNYVVLASIYAAAGLWDGAWDTRKLMEVENLEKKQSGCSFLQSTSKRLLLP</sequence>
<name>A0AAP0GPN0_9ASTR</name>
<feature type="repeat" description="PPR" evidence="2">
    <location>
        <begin position="115"/>
        <end position="149"/>
    </location>
</feature>
<dbReference type="Pfam" id="PF20431">
    <property type="entry name" value="E_motif"/>
    <property type="match status" value="1"/>
</dbReference>
<dbReference type="PANTHER" id="PTHR24015:SF1935">
    <property type="entry name" value="TETRATRICOPEPTIDE REPEAT (TPR)-LIKE SUPERFAMILY PROTEIN"/>
    <property type="match status" value="1"/>
</dbReference>
<evidence type="ECO:0000256" key="1">
    <source>
        <dbReference type="ARBA" id="ARBA00022737"/>
    </source>
</evidence>
<organism evidence="3 4">
    <name type="scientific">Deinandra increscens subsp. villosa</name>
    <dbReference type="NCBI Taxonomy" id="3103831"/>
    <lineage>
        <taxon>Eukaryota</taxon>
        <taxon>Viridiplantae</taxon>
        <taxon>Streptophyta</taxon>
        <taxon>Embryophyta</taxon>
        <taxon>Tracheophyta</taxon>
        <taxon>Spermatophyta</taxon>
        <taxon>Magnoliopsida</taxon>
        <taxon>eudicotyledons</taxon>
        <taxon>Gunneridae</taxon>
        <taxon>Pentapetalae</taxon>
        <taxon>asterids</taxon>
        <taxon>campanulids</taxon>
        <taxon>Asterales</taxon>
        <taxon>Asteraceae</taxon>
        <taxon>Asteroideae</taxon>
        <taxon>Heliantheae alliance</taxon>
        <taxon>Madieae</taxon>
        <taxon>Madiinae</taxon>
        <taxon>Deinandra</taxon>
    </lineage>
</organism>
<dbReference type="InterPro" id="IPR011990">
    <property type="entry name" value="TPR-like_helical_dom_sf"/>
</dbReference>
<feature type="repeat" description="PPR" evidence="2">
    <location>
        <begin position="216"/>
        <end position="250"/>
    </location>
</feature>
<evidence type="ECO:0000313" key="4">
    <source>
        <dbReference type="Proteomes" id="UP001408789"/>
    </source>
</evidence>
<dbReference type="InterPro" id="IPR002885">
    <property type="entry name" value="PPR_rpt"/>
</dbReference>
<proteinExistence type="predicted"/>
<evidence type="ECO:0008006" key="5">
    <source>
        <dbReference type="Google" id="ProtNLM"/>
    </source>
</evidence>
<evidence type="ECO:0000313" key="3">
    <source>
        <dbReference type="EMBL" id="KAK9057091.1"/>
    </source>
</evidence>
<gene>
    <name evidence="3" type="ORF">SSX86_024458</name>
</gene>
<dbReference type="NCBIfam" id="TIGR00756">
    <property type="entry name" value="PPR"/>
    <property type="match status" value="5"/>
</dbReference>
<dbReference type="InterPro" id="IPR046848">
    <property type="entry name" value="E_motif"/>
</dbReference>
<accession>A0AAP0GPN0</accession>
<dbReference type="Pfam" id="PF01535">
    <property type="entry name" value="PPR"/>
    <property type="match status" value="4"/>
</dbReference>
<reference evidence="3 4" key="1">
    <citation type="submission" date="2024-04" db="EMBL/GenBank/DDBJ databases">
        <title>The reference genome of an endangered Asteraceae, Deinandra increscens subsp. villosa, native to the Central Coast of California.</title>
        <authorList>
            <person name="Guilliams M."/>
            <person name="Hasenstab-Lehman K."/>
            <person name="Meyer R."/>
            <person name="Mcevoy S."/>
        </authorList>
    </citation>
    <scope>NUCLEOTIDE SEQUENCE [LARGE SCALE GENOMIC DNA]</scope>
    <source>
        <tissue evidence="3">Leaf</tissue>
    </source>
</reference>
<dbReference type="GO" id="GO:0003723">
    <property type="term" value="F:RNA binding"/>
    <property type="evidence" value="ECO:0007669"/>
    <property type="project" value="InterPro"/>
</dbReference>
<keyword evidence="4" id="KW-1185">Reference proteome</keyword>
<comment type="caution">
    <text evidence="3">The sequence shown here is derived from an EMBL/GenBank/DDBJ whole genome shotgun (WGS) entry which is preliminary data.</text>
</comment>